<evidence type="ECO:0000256" key="1">
    <source>
        <dbReference type="ARBA" id="ARBA00007118"/>
    </source>
</evidence>
<keyword evidence="5" id="KW-1185">Reference proteome</keyword>
<dbReference type="AlphaFoldDB" id="A0A5Q2MX12"/>
<comment type="similarity">
    <text evidence="1">Belongs to the nitroreductase family.</text>
</comment>
<dbReference type="CDD" id="cd02062">
    <property type="entry name" value="Nitro_FMN_reductase"/>
    <property type="match status" value="1"/>
</dbReference>
<protein>
    <submittedName>
        <fullName evidence="4">Nitroreductase family protein</fullName>
    </submittedName>
</protein>
<dbReference type="RefSeq" id="WP_153724601.1">
    <property type="nucleotide sequence ID" value="NZ_CP045875.1"/>
</dbReference>
<evidence type="ECO:0000313" key="5">
    <source>
        <dbReference type="Proteomes" id="UP000366051"/>
    </source>
</evidence>
<proteinExistence type="inferred from homology"/>
<dbReference type="PANTHER" id="PTHR43673">
    <property type="entry name" value="NAD(P)H NITROREDUCTASE YDGI-RELATED"/>
    <property type="match status" value="1"/>
</dbReference>
<name>A0A5Q2MX12_9FIRM</name>
<dbReference type="Pfam" id="PF00881">
    <property type="entry name" value="Nitroreductase"/>
    <property type="match status" value="1"/>
</dbReference>
<accession>A0A5Q2MX12</accession>
<evidence type="ECO:0000313" key="4">
    <source>
        <dbReference type="EMBL" id="QGG47164.1"/>
    </source>
</evidence>
<dbReference type="EMBL" id="CP045875">
    <property type="protein sequence ID" value="QGG47164.1"/>
    <property type="molecule type" value="Genomic_DNA"/>
</dbReference>
<dbReference type="Gene3D" id="2.20.180.10">
    <property type="entry name" value="putative fmn-dependent nitroreductase like domains"/>
    <property type="match status" value="1"/>
</dbReference>
<dbReference type="GO" id="GO:0016491">
    <property type="term" value="F:oxidoreductase activity"/>
    <property type="evidence" value="ECO:0007669"/>
    <property type="project" value="UniProtKB-KW"/>
</dbReference>
<sequence length="193" mass="22092">MLKKLILGNRSYRRFQENHPIDTKYLQEWIDLARLSPSAANLQPLKYILSTKKEKNEMIFPHLAWAGYIKEWSGPVEGERPSAYIIMLRDKEIMPKPFQGPLDCDHGIAAQSILLGAVEKGYGGCIIGALQRDKIAQALSIPEQYEILLILALGKPVEEVVIESLQEDVKYWRDDQKVHHVPKRSLDEIILTF</sequence>
<reference evidence="5" key="1">
    <citation type="submission" date="2019-11" db="EMBL/GenBank/DDBJ databases">
        <title>Genome sequence of Heliorestis convoluta strain HH, an alkaliphilic and minimalistic phototrophic bacterium from a soda lake in Egypt.</title>
        <authorList>
            <person name="Dewey E.D."/>
            <person name="Stokes L.M."/>
            <person name="Burchell B.M."/>
            <person name="Shaffer K.N."/>
            <person name="Huntington A.M."/>
            <person name="Baker J.M."/>
            <person name="Nadendla S."/>
            <person name="Giglio M.G."/>
            <person name="Touchman J.W."/>
            <person name="Blankenship R.E."/>
            <person name="Madigan M.T."/>
            <person name="Sattley W.M."/>
        </authorList>
    </citation>
    <scope>NUCLEOTIDE SEQUENCE [LARGE SCALE GENOMIC DNA]</scope>
    <source>
        <strain evidence="5">HH</strain>
    </source>
</reference>
<dbReference type="OrthoDB" id="9804207at2"/>
<dbReference type="InterPro" id="IPR029479">
    <property type="entry name" value="Nitroreductase"/>
</dbReference>
<dbReference type="KEGG" id="hcv:FTV88_1012"/>
<feature type="domain" description="Nitroreductase" evidence="3">
    <location>
        <begin position="9"/>
        <end position="155"/>
    </location>
</feature>
<keyword evidence="2" id="KW-0560">Oxidoreductase</keyword>
<dbReference type="SUPFAM" id="SSF55469">
    <property type="entry name" value="FMN-dependent nitroreductase-like"/>
    <property type="match status" value="1"/>
</dbReference>
<dbReference type="Proteomes" id="UP000366051">
    <property type="component" value="Chromosome"/>
</dbReference>
<organism evidence="4 5">
    <name type="scientific">Heliorestis convoluta</name>
    <dbReference type="NCBI Taxonomy" id="356322"/>
    <lineage>
        <taxon>Bacteria</taxon>
        <taxon>Bacillati</taxon>
        <taxon>Bacillota</taxon>
        <taxon>Clostridia</taxon>
        <taxon>Eubacteriales</taxon>
        <taxon>Heliobacteriaceae</taxon>
        <taxon>Heliorestis</taxon>
    </lineage>
</organism>
<evidence type="ECO:0000259" key="3">
    <source>
        <dbReference type="Pfam" id="PF00881"/>
    </source>
</evidence>
<dbReference type="InterPro" id="IPR000415">
    <property type="entry name" value="Nitroreductase-like"/>
</dbReference>
<dbReference type="InterPro" id="IPR023312">
    <property type="entry name" value="Put_nitroreductase_C_bac"/>
</dbReference>
<evidence type="ECO:0000256" key="2">
    <source>
        <dbReference type="ARBA" id="ARBA00023002"/>
    </source>
</evidence>
<gene>
    <name evidence="4" type="ORF">FTV88_1012</name>
</gene>
<dbReference type="Gene3D" id="3.40.109.10">
    <property type="entry name" value="NADH Oxidase"/>
    <property type="match status" value="1"/>
</dbReference>
<dbReference type="PANTHER" id="PTHR43673:SF10">
    <property type="entry name" value="NADH DEHYDROGENASE_NAD(P)H NITROREDUCTASE XCC3605-RELATED"/>
    <property type="match status" value="1"/>
</dbReference>